<dbReference type="Pfam" id="PF03938">
    <property type="entry name" value="OmpH"/>
    <property type="match status" value="1"/>
</dbReference>
<protein>
    <submittedName>
        <fullName evidence="4">OmpH family outer membrane protein</fullName>
    </submittedName>
</protein>
<dbReference type="AlphaFoldDB" id="A0A847SBE5"/>
<organism evidence="4 5">
    <name type="scientific">Leeia aquatica</name>
    <dbReference type="NCBI Taxonomy" id="2725557"/>
    <lineage>
        <taxon>Bacteria</taxon>
        <taxon>Pseudomonadati</taxon>
        <taxon>Pseudomonadota</taxon>
        <taxon>Betaproteobacteria</taxon>
        <taxon>Neisseriales</taxon>
        <taxon>Leeiaceae</taxon>
        <taxon>Leeia</taxon>
    </lineage>
</organism>
<evidence type="ECO:0000256" key="3">
    <source>
        <dbReference type="SAM" id="Coils"/>
    </source>
</evidence>
<dbReference type="PANTHER" id="PTHR35089:SF1">
    <property type="entry name" value="CHAPERONE PROTEIN SKP"/>
    <property type="match status" value="1"/>
</dbReference>
<proteinExistence type="inferred from homology"/>
<accession>A0A847SBE5</accession>
<dbReference type="EMBL" id="JABAIM010000001">
    <property type="protein sequence ID" value="NLR74669.1"/>
    <property type="molecule type" value="Genomic_DNA"/>
</dbReference>
<reference evidence="4 5" key="1">
    <citation type="submission" date="2020-04" db="EMBL/GenBank/DDBJ databases">
        <title>Draft genome of Leeia sp. IMCC25680.</title>
        <authorList>
            <person name="Song J."/>
            <person name="Cho J.-C."/>
        </authorList>
    </citation>
    <scope>NUCLEOTIDE SEQUENCE [LARGE SCALE GENOMIC DNA]</scope>
    <source>
        <strain evidence="4 5">IMCC25680</strain>
    </source>
</reference>
<comment type="caution">
    <text evidence="4">The sequence shown here is derived from an EMBL/GenBank/DDBJ whole genome shotgun (WGS) entry which is preliminary data.</text>
</comment>
<keyword evidence="5" id="KW-1185">Reference proteome</keyword>
<keyword evidence="2" id="KW-0732">Signal</keyword>
<gene>
    <name evidence="4" type="ORF">HF682_05800</name>
</gene>
<evidence type="ECO:0000313" key="5">
    <source>
        <dbReference type="Proteomes" id="UP000587991"/>
    </source>
</evidence>
<dbReference type="Gene3D" id="3.30.910.20">
    <property type="entry name" value="Skp domain"/>
    <property type="match status" value="1"/>
</dbReference>
<dbReference type="InterPro" id="IPR024930">
    <property type="entry name" value="Skp_dom_sf"/>
</dbReference>
<dbReference type="GO" id="GO:0050821">
    <property type="term" value="P:protein stabilization"/>
    <property type="evidence" value="ECO:0007669"/>
    <property type="project" value="TreeGrafter"/>
</dbReference>
<sequence length="159" mass="17851">MGGLLALAVATGAAAETKIGVFSLERIVQAVSNQKDDKKVKEEFARRQAELQRMESQAKDMQADLEKNEATMSEADKTKKQKALRDLSTQFQRKLREFREDVSAKQAEDESRTGELLRKAIKQLASTEKYDLIVQGDELPYYGPQVDVTDKLLKMLGGK</sequence>
<evidence type="ECO:0000256" key="1">
    <source>
        <dbReference type="ARBA" id="ARBA00009091"/>
    </source>
</evidence>
<comment type="similarity">
    <text evidence="1">Belongs to the Skp family.</text>
</comment>
<name>A0A847SBE5_9NEIS</name>
<keyword evidence="3" id="KW-0175">Coiled coil</keyword>
<evidence type="ECO:0000256" key="2">
    <source>
        <dbReference type="ARBA" id="ARBA00022729"/>
    </source>
</evidence>
<dbReference type="GO" id="GO:0051082">
    <property type="term" value="F:unfolded protein binding"/>
    <property type="evidence" value="ECO:0007669"/>
    <property type="project" value="InterPro"/>
</dbReference>
<dbReference type="SUPFAM" id="SSF111384">
    <property type="entry name" value="OmpH-like"/>
    <property type="match status" value="1"/>
</dbReference>
<dbReference type="InterPro" id="IPR005632">
    <property type="entry name" value="Chaperone_Skp"/>
</dbReference>
<evidence type="ECO:0000313" key="4">
    <source>
        <dbReference type="EMBL" id="NLR74669.1"/>
    </source>
</evidence>
<dbReference type="PANTHER" id="PTHR35089">
    <property type="entry name" value="CHAPERONE PROTEIN SKP"/>
    <property type="match status" value="1"/>
</dbReference>
<dbReference type="Proteomes" id="UP000587991">
    <property type="component" value="Unassembled WGS sequence"/>
</dbReference>
<dbReference type="GO" id="GO:0005829">
    <property type="term" value="C:cytosol"/>
    <property type="evidence" value="ECO:0007669"/>
    <property type="project" value="TreeGrafter"/>
</dbReference>
<feature type="coiled-coil region" evidence="3">
    <location>
        <begin position="44"/>
        <end position="78"/>
    </location>
</feature>
<dbReference type="SMART" id="SM00935">
    <property type="entry name" value="OmpH"/>
    <property type="match status" value="1"/>
</dbReference>